<dbReference type="InterPro" id="IPR025307">
    <property type="entry name" value="FIIND_dom"/>
</dbReference>
<dbReference type="Pfam" id="PF23679">
    <property type="entry name" value="UPA-FIIND"/>
    <property type="match status" value="1"/>
</dbReference>
<dbReference type="AlphaFoldDB" id="A0AAN8QKH4"/>
<dbReference type="PANTHER" id="PTHR46985:SF2">
    <property type="entry name" value="APOPTOSIS-ASSOCIATED SPECK-LIKE PROTEIN CONTAINING A CARD"/>
    <property type="match status" value="1"/>
</dbReference>
<protein>
    <recommendedName>
        <fullName evidence="10">Pyrin domain-containing protein</fullName>
    </recommendedName>
</protein>
<gene>
    <name evidence="8" type="ORF">J4Q44_G00290310</name>
</gene>
<evidence type="ECO:0000259" key="6">
    <source>
        <dbReference type="PROSITE" id="PS50824"/>
    </source>
</evidence>
<dbReference type="InterPro" id="IPR004020">
    <property type="entry name" value="DAPIN"/>
</dbReference>
<reference evidence="8 9" key="1">
    <citation type="submission" date="2021-04" db="EMBL/GenBank/DDBJ databases">
        <authorList>
            <person name="De Guttry C."/>
            <person name="Zahm M."/>
            <person name="Klopp C."/>
            <person name="Cabau C."/>
            <person name="Louis A."/>
            <person name="Berthelot C."/>
            <person name="Parey E."/>
            <person name="Roest Crollius H."/>
            <person name="Montfort J."/>
            <person name="Robinson-Rechavi M."/>
            <person name="Bucao C."/>
            <person name="Bouchez O."/>
            <person name="Gislard M."/>
            <person name="Lluch J."/>
            <person name="Milhes M."/>
            <person name="Lampietro C."/>
            <person name="Lopez Roques C."/>
            <person name="Donnadieu C."/>
            <person name="Braasch I."/>
            <person name="Desvignes T."/>
            <person name="Postlethwait J."/>
            <person name="Bobe J."/>
            <person name="Wedekind C."/>
            <person name="Guiguen Y."/>
        </authorList>
    </citation>
    <scope>NUCLEOTIDE SEQUENCE [LARGE SCALE GENOMIC DNA]</scope>
    <source>
        <strain evidence="8">Cs_M1</strain>
        <tissue evidence="8">Blood</tissue>
    </source>
</reference>
<evidence type="ECO:0000256" key="2">
    <source>
        <dbReference type="ARBA" id="ARBA00022490"/>
    </source>
</evidence>
<dbReference type="GO" id="GO:0005829">
    <property type="term" value="C:cytosol"/>
    <property type="evidence" value="ECO:0007669"/>
    <property type="project" value="UniProtKB-SubCell"/>
</dbReference>
<feature type="region of interest" description="Disordered" evidence="5">
    <location>
        <begin position="35"/>
        <end position="54"/>
    </location>
</feature>
<dbReference type="Gene3D" id="1.10.533.10">
    <property type="entry name" value="Death Domain, Fas"/>
    <property type="match status" value="2"/>
</dbReference>
<dbReference type="PROSITE" id="PS50824">
    <property type="entry name" value="DAPIN"/>
    <property type="match status" value="2"/>
</dbReference>
<dbReference type="SUPFAM" id="SSF47986">
    <property type="entry name" value="DEATH domain"/>
    <property type="match status" value="2"/>
</dbReference>
<keyword evidence="9" id="KW-1185">Reference proteome</keyword>
<dbReference type="InterPro" id="IPR051249">
    <property type="entry name" value="NLRP_Inflammasome"/>
</dbReference>
<feature type="domain" description="FIIND" evidence="7">
    <location>
        <begin position="302"/>
        <end position="520"/>
    </location>
</feature>
<keyword evidence="4" id="KW-0391">Immunity</keyword>
<comment type="subcellular location">
    <subcellularLocation>
        <location evidence="1">Cytoplasm</location>
        <location evidence="1">Cytosol</location>
    </subcellularLocation>
</comment>
<evidence type="ECO:0000256" key="4">
    <source>
        <dbReference type="ARBA" id="ARBA00022859"/>
    </source>
</evidence>
<evidence type="ECO:0000256" key="5">
    <source>
        <dbReference type="SAM" id="MobiDB-lite"/>
    </source>
</evidence>
<evidence type="ECO:0000313" key="8">
    <source>
        <dbReference type="EMBL" id="KAK6300933.1"/>
    </source>
</evidence>
<dbReference type="Proteomes" id="UP001356427">
    <property type="component" value="Unassembled WGS sequence"/>
</dbReference>
<comment type="caution">
    <text evidence="8">The sequence shown here is derived from an EMBL/GenBank/DDBJ whole genome shotgun (WGS) entry which is preliminary data.</text>
</comment>
<dbReference type="GO" id="GO:0045087">
    <property type="term" value="P:innate immune response"/>
    <property type="evidence" value="ECO:0007669"/>
    <property type="project" value="UniProtKB-KW"/>
</dbReference>
<dbReference type="SMART" id="SM01289">
    <property type="entry name" value="PYRIN"/>
    <property type="match status" value="2"/>
</dbReference>
<evidence type="ECO:0000313" key="9">
    <source>
        <dbReference type="Proteomes" id="UP001356427"/>
    </source>
</evidence>
<evidence type="ECO:0008006" key="10">
    <source>
        <dbReference type="Google" id="ProtNLM"/>
    </source>
</evidence>
<dbReference type="EMBL" id="JAGTTL010000027">
    <property type="protein sequence ID" value="KAK6300933.1"/>
    <property type="molecule type" value="Genomic_DNA"/>
</dbReference>
<evidence type="ECO:0000259" key="7">
    <source>
        <dbReference type="PROSITE" id="PS51830"/>
    </source>
</evidence>
<dbReference type="Pfam" id="PF13553">
    <property type="entry name" value="FIIND"/>
    <property type="match status" value="1"/>
</dbReference>
<dbReference type="CDD" id="cd08321">
    <property type="entry name" value="Pyrin_ASC-like"/>
    <property type="match status" value="2"/>
</dbReference>
<evidence type="ECO:0000256" key="3">
    <source>
        <dbReference type="ARBA" id="ARBA00022588"/>
    </source>
</evidence>
<feature type="domain" description="Pyrin" evidence="6">
    <location>
        <begin position="201"/>
        <end position="292"/>
    </location>
</feature>
<keyword evidence="3" id="KW-0399">Innate immunity</keyword>
<sequence>MRLTLYEEECRDLEAEISRMKEKLEVLKSEANKDEQFAKLPSTSSGRLTPSEEECRDLETEISSLEELRFMKFNKDEKFATLPRTSSYGRLTPSEEECLDLEAEISWLKDYLRFMKIILDVAVLLLTTLGKLTGEQLKTFQSKLTSVQLPGFPPIPESQLENADRQDTVDQMVKTYGPEIAVEITLMILRKMDQNDLAEKLKRDYNRALLLATLEELTEEQLKTFQSKLTSVQLPGFPPIPESQLENADRQDTVDQMVERYDPEGAVKITLMILKRMNQHDLAKKLQRDHRGSPLFLEHHHMSSPDEFTPEIHDQDNRGEYRFQCPSAGLFQCSITGLVFRMEGEGEVLYRTVPWNRRLLAQSGKRPAGPLFKFTCLKGSVCQLHLPHCEIYNSGLPCDFLSVAHVTDENMEFIRPHKITETHVIIKISGFSAYGDVKDEDSPTVPIRALVLLFYKPPVVPKKRSILNVLLLPRNVVIREVQDERKTRNGDKETFIETTPHCNLTPNKTIHPLHKYYTWI</sequence>
<proteinExistence type="predicted"/>
<dbReference type="PROSITE" id="PS51830">
    <property type="entry name" value="FIIND"/>
    <property type="match status" value="1"/>
</dbReference>
<dbReference type="PANTHER" id="PTHR46985">
    <property type="entry name" value="NACHT, LRR AND PYD DOMAINS-CONTAINING PROTEIN 1"/>
    <property type="match status" value="1"/>
</dbReference>
<keyword evidence="2" id="KW-0963">Cytoplasm</keyword>
<accession>A0AAN8QKH4</accession>
<name>A0AAN8QKH4_9TELE</name>
<feature type="domain" description="Pyrin" evidence="6">
    <location>
        <begin position="115"/>
        <end position="207"/>
    </location>
</feature>
<dbReference type="InterPro" id="IPR011029">
    <property type="entry name" value="DEATH-like_dom_sf"/>
</dbReference>
<dbReference type="Pfam" id="PF02758">
    <property type="entry name" value="PYRIN"/>
    <property type="match status" value="2"/>
</dbReference>
<organism evidence="8 9">
    <name type="scientific">Coregonus suidteri</name>
    <dbReference type="NCBI Taxonomy" id="861788"/>
    <lineage>
        <taxon>Eukaryota</taxon>
        <taxon>Metazoa</taxon>
        <taxon>Chordata</taxon>
        <taxon>Craniata</taxon>
        <taxon>Vertebrata</taxon>
        <taxon>Euteleostomi</taxon>
        <taxon>Actinopterygii</taxon>
        <taxon>Neopterygii</taxon>
        <taxon>Teleostei</taxon>
        <taxon>Protacanthopterygii</taxon>
        <taxon>Salmoniformes</taxon>
        <taxon>Salmonidae</taxon>
        <taxon>Coregoninae</taxon>
        <taxon>Coregonus</taxon>
    </lineage>
</organism>
<evidence type="ECO:0000256" key="1">
    <source>
        <dbReference type="ARBA" id="ARBA00004514"/>
    </source>
</evidence>